<dbReference type="InterPro" id="IPR000620">
    <property type="entry name" value="EamA_dom"/>
</dbReference>
<proteinExistence type="predicted"/>
<feature type="transmembrane region" description="Helical" evidence="1">
    <location>
        <begin position="66"/>
        <end position="84"/>
    </location>
</feature>
<dbReference type="SUPFAM" id="SSF103481">
    <property type="entry name" value="Multidrug resistance efflux transporter EmrE"/>
    <property type="match status" value="1"/>
</dbReference>
<organism evidence="3">
    <name type="scientific">Mimiviridae sp. ChoanoV1</name>
    <dbReference type="NCBI Taxonomy" id="2596887"/>
    <lineage>
        <taxon>Viruses</taxon>
        <taxon>Varidnaviria</taxon>
        <taxon>Bamfordvirae</taxon>
        <taxon>Nucleocytoviricota</taxon>
        <taxon>Megaviricetes</taxon>
        <taxon>Imitervirales</taxon>
        <taxon>Schizomimiviridae</taxon>
    </lineage>
</organism>
<feature type="transmembrane region" description="Helical" evidence="1">
    <location>
        <begin position="121"/>
        <end position="138"/>
    </location>
</feature>
<keyword evidence="1" id="KW-0472">Membrane</keyword>
<reference evidence="3" key="1">
    <citation type="submission" date="2018-11" db="EMBL/GenBank/DDBJ databases">
        <title>A distinct lineage of giant viruses engineers rhodopsin photosystems in predatory marine eukaryotes.</title>
        <authorList>
            <person name="Needham D.M."/>
            <person name="Yoshizawa S."/>
            <person name="Hosaka T."/>
            <person name="Poirier C."/>
            <person name="Choi C.-J."/>
            <person name="Hehenberger E."/>
            <person name="Irwin N.A.T."/>
            <person name="Wilken S."/>
            <person name="Yung C.-M."/>
            <person name="Bachy C."/>
            <person name="Kurihara R."/>
            <person name="Nakajima Y."/>
            <person name="Kojima K."/>
            <person name="Kimura-Someya T."/>
            <person name="Leonard G."/>
            <person name="Malmstrom R.R."/>
            <person name="Mende D."/>
            <person name="Olson D.K."/>
            <person name="Sudo Y."/>
            <person name="Sudek S."/>
            <person name="Richards T.A."/>
            <person name="DeLong E.F."/>
            <person name="Keeling P.J."/>
            <person name="Santoro A.E."/>
            <person name="Shirouzu M."/>
            <person name="Iwasaki W."/>
            <person name="Worden A.Z."/>
        </authorList>
    </citation>
    <scope>NUCLEOTIDE SEQUENCE</scope>
</reference>
<evidence type="ECO:0000313" key="3">
    <source>
        <dbReference type="EMBL" id="QDY52155.1"/>
    </source>
</evidence>
<name>A0A5B8IHX8_9VIRU</name>
<feature type="domain" description="EamA" evidence="2">
    <location>
        <begin position="4"/>
        <end position="138"/>
    </location>
</feature>
<dbReference type="Pfam" id="PF00892">
    <property type="entry name" value="EamA"/>
    <property type="match status" value="1"/>
</dbReference>
<evidence type="ECO:0000259" key="2">
    <source>
        <dbReference type="Pfam" id="PF00892"/>
    </source>
</evidence>
<dbReference type="EMBL" id="MK250088">
    <property type="protein sequence ID" value="QDY52155.1"/>
    <property type="molecule type" value="Genomic_DNA"/>
</dbReference>
<keyword evidence="1" id="KW-0812">Transmembrane</keyword>
<gene>
    <name evidence="3" type="ORF">4_35</name>
</gene>
<feature type="transmembrane region" description="Helical" evidence="1">
    <location>
        <begin position="6"/>
        <end position="25"/>
    </location>
</feature>
<dbReference type="InterPro" id="IPR037185">
    <property type="entry name" value="EmrE-like"/>
</dbReference>
<dbReference type="GO" id="GO:0016020">
    <property type="term" value="C:membrane"/>
    <property type="evidence" value="ECO:0007669"/>
    <property type="project" value="InterPro"/>
</dbReference>
<sequence>MEAWIIYALITCIITSFSIIVMKYITNSNTDIISCIMLSYVLVGILALIYLFLYKKTCFNDLKNNYYSILFLSILGLFTGIFLIKSINSCNNPGYSHLIVNMNVILTLILSYFIFDIRMNYKTFLGSVIAIIGILIVIKYSSH</sequence>
<keyword evidence="1" id="KW-1133">Transmembrane helix</keyword>
<feature type="transmembrane region" description="Helical" evidence="1">
    <location>
        <begin position="96"/>
        <end position="115"/>
    </location>
</feature>
<accession>A0A5B8IHX8</accession>
<protein>
    <submittedName>
        <fullName evidence="3">EamA-like transporter family</fullName>
    </submittedName>
</protein>
<evidence type="ECO:0000256" key="1">
    <source>
        <dbReference type="SAM" id="Phobius"/>
    </source>
</evidence>
<feature type="transmembrane region" description="Helical" evidence="1">
    <location>
        <begin position="32"/>
        <end position="54"/>
    </location>
</feature>